<keyword evidence="4" id="KW-0862">Zinc</keyword>
<keyword evidence="11" id="KW-1185">Reference proteome</keyword>
<evidence type="ECO:0000313" key="12">
    <source>
        <dbReference type="RefSeq" id="XP_005187645.1"/>
    </source>
</evidence>
<dbReference type="PROSITE" id="PS50178">
    <property type="entry name" value="ZF_FYVE"/>
    <property type="match status" value="1"/>
</dbReference>
<dbReference type="InterPro" id="IPR013083">
    <property type="entry name" value="Znf_RING/FYVE/PHD"/>
</dbReference>
<dbReference type="eggNOG" id="KOG1013">
    <property type="taxonomic scope" value="Eukaryota"/>
</dbReference>
<feature type="domain" description="RabBD" evidence="9">
    <location>
        <begin position="36"/>
        <end position="158"/>
    </location>
</feature>
<evidence type="ECO:0000259" key="9">
    <source>
        <dbReference type="PROSITE" id="PS50916"/>
    </source>
</evidence>
<dbReference type="FunFam" id="2.60.40.150:FF:000244">
    <property type="entry name" value="Rabphilin, isoform A"/>
    <property type="match status" value="1"/>
</dbReference>
<feature type="compositionally biased region" description="Polar residues" evidence="6">
    <location>
        <begin position="332"/>
        <end position="353"/>
    </location>
</feature>
<dbReference type="GO" id="GO:0006886">
    <property type="term" value="P:intracellular protein transport"/>
    <property type="evidence" value="ECO:0007669"/>
    <property type="project" value="InterPro"/>
</dbReference>
<dbReference type="STRING" id="7370.A0A1I8M3S2"/>
<dbReference type="PANTHER" id="PTHR45729">
    <property type="entry name" value="RABPHILIN, ISOFORM A"/>
    <property type="match status" value="1"/>
</dbReference>
<dbReference type="SMART" id="SM00239">
    <property type="entry name" value="C2"/>
    <property type="match status" value="2"/>
</dbReference>
<keyword evidence="1" id="KW-0479">Metal-binding</keyword>
<dbReference type="PRINTS" id="PR00360">
    <property type="entry name" value="C2DOMAIN"/>
</dbReference>
<dbReference type="InterPro" id="IPR043566">
    <property type="entry name" value="Rabphilin/DOC2/Noc2"/>
</dbReference>
<gene>
    <name evidence="10" type="primary">101894446</name>
    <name evidence="12" type="synonym">LOC101894446</name>
</gene>
<organism evidence="10">
    <name type="scientific">Musca domestica</name>
    <name type="common">House fly</name>
    <dbReference type="NCBI Taxonomy" id="7370"/>
    <lineage>
        <taxon>Eukaryota</taxon>
        <taxon>Metazoa</taxon>
        <taxon>Ecdysozoa</taxon>
        <taxon>Arthropoda</taxon>
        <taxon>Hexapoda</taxon>
        <taxon>Insecta</taxon>
        <taxon>Pterygota</taxon>
        <taxon>Neoptera</taxon>
        <taxon>Endopterygota</taxon>
        <taxon>Diptera</taxon>
        <taxon>Brachycera</taxon>
        <taxon>Muscomorpha</taxon>
        <taxon>Muscoidea</taxon>
        <taxon>Muscidae</taxon>
        <taxon>Musca</taxon>
    </lineage>
</organism>
<proteinExistence type="predicted"/>
<dbReference type="InterPro" id="IPR017455">
    <property type="entry name" value="Znf_FYVE-rel"/>
</dbReference>
<dbReference type="VEuPathDB" id="VectorBase:MDOA000955"/>
<dbReference type="Gene3D" id="3.30.40.10">
    <property type="entry name" value="Zinc/RING finger domain, C3HC4 (zinc finger)"/>
    <property type="match status" value="1"/>
</dbReference>
<name>A0A1I8M3S2_MUSDO</name>
<keyword evidence="2" id="KW-0677">Repeat</keyword>
<dbReference type="SUPFAM" id="SSF49562">
    <property type="entry name" value="C2 domain (Calcium/lipid-binding domain, CaLB)"/>
    <property type="match status" value="2"/>
</dbReference>
<feature type="compositionally biased region" description="Low complexity" evidence="6">
    <location>
        <begin position="354"/>
        <end position="375"/>
    </location>
</feature>
<dbReference type="Pfam" id="PF02318">
    <property type="entry name" value="FYVE_2"/>
    <property type="match status" value="1"/>
</dbReference>
<dbReference type="VEuPathDB" id="VectorBase:MDOMA2_004598"/>
<dbReference type="Gene3D" id="2.60.40.150">
    <property type="entry name" value="C2 domain"/>
    <property type="match status" value="2"/>
</dbReference>
<feature type="domain" description="C2" evidence="7">
    <location>
        <begin position="535"/>
        <end position="668"/>
    </location>
</feature>
<evidence type="ECO:0000256" key="2">
    <source>
        <dbReference type="ARBA" id="ARBA00022737"/>
    </source>
</evidence>
<dbReference type="AlphaFoldDB" id="A0A1I8M3S2"/>
<keyword evidence="3 5" id="KW-0863">Zinc-finger</keyword>
<protein>
    <submittedName>
        <fullName evidence="12">Rabphilin-3A isoform X2</fullName>
    </submittedName>
</protein>
<dbReference type="InterPro" id="IPR041282">
    <property type="entry name" value="FYVE_2"/>
</dbReference>
<evidence type="ECO:0000256" key="3">
    <source>
        <dbReference type="ARBA" id="ARBA00022771"/>
    </source>
</evidence>
<dbReference type="GO" id="GO:0016020">
    <property type="term" value="C:membrane"/>
    <property type="evidence" value="ECO:0007669"/>
    <property type="project" value="InterPro"/>
</dbReference>
<sequence>MDFRSLNNGGSGNRFVCPSDRQLALRAKLRAGWNSSQVHEPLRPEEQAAIISVIQRNEEIESAERQRVGRLVDRVEKIKSRAVEKGPNCCRLCGDAFGLLRAQRIICEDCKKSVCPKCSLDISIRYHTVEKTKEIWLCRICSETREMWKKSGAWFFKGLPRYEIPPGSTTSTPTRHSASSMATEALMAQRRALSCQTTPTRNVRVKKLTIRVCDSSSSEEEEEEEEGGANKSKDELDGGGVGNAMNQLAIGGSSSNMSVSPSASSDISPSKLQREDSFRMRTFGSIRSFIDGSGGERRLSNAFFFNNRSNSRCEGNGQQEYDNISTVSTVLTTASQGSATRRESGNYNTSNRRSSVSSSWSVSDSSSGTSGTTGSINHHSHQQVNAHCRDPLLGWLEVSICYRENDHALDACVVRARDLPPMDPLGLTDPYCKLNIVTAEGKPKYLRWQKTKCVHKTRNPEFNDTLQFVGVEPDELGNALLYVAIFDEDKYGHDFLGAAKICLSTVHNTNLYRISVPLGPEDQYSNAAEMSQEWPHGKMLISLCYNTKKRALTVNVKQCIDLIPMDNNGSSDPFVKIQMKPDSHRNKKYKTSVKWRTLNPIYNEEFHFEAGPHDLNKQSLVLTVWDKDLGKSNDFLGSLVIGHNSKGERLQQWLDCIRLPDHYHEKWHCLAGDNPLH</sequence>
<dbReference type="PROSITE" id="PS50004">
    <property type="entry name" value="C2"/>
    <property type="match status" value="2"/>
</dbReference>
<reference evidence="12" key="2">
    <citation type="submission" date="2025-04" db="UniProtKB">
        <authorList>
            <consortium name="RefSeq"/>
        </authorList>
    </citation>
    <scope>IDENTIFICATION</scope>
    <source>
        <strain evidence="12">Aabys</strain>
    </source>
</reference>
<dbReference type="InterPro" id="IPR000008">
    <property type="entry name" value="C2_dom"/>
</dbReference>
<dbReference type="InterPro" id="IPR035892">
    <property type="entry name" value="C2_domain_sf"/>
</dbReference>
<feature type="compositionally biased region" description="Acidic residues" evidence="6">
    <location>
        <begin position="217"/>
        <end position="227"/>
    </location>
</feature>
<evidence type="ECO:0000259" key="8">
    <source>
        <dbReference type="PROSITE" id="PS50178"/>
    </source>
</evidence>
<evidence type="ECO:0000313" key="10">
    <source>
        <dbReference type="EnsemblMetazoa" id="MDOA000955-PA"/>
    </source>
</evidence>
<dbReference type="SUPFAM" id="SSF57903">
    <property type="entry name" value="FYVE/PHD zinc finger"/>
    <property type="match status" value="1"/>
</dbReference>
<dbReference type="KEGG" id="mde:101894446"/>
<dbReference type="Proteomes" id="UP001652621">
    <property type="component" value="Unplaced"/>
</dbReference>
<accession>A0A1I8M3S2</accession>
<dbReference type="GO" id="GO:0008270">
    <property type="term" value="F:zinc ion binding"/>
    <property type="evidence" value="ECO:0007669"/>
    <property type="project" value="UniProtKB-KW"/>
</dbReference>
<feature type="region of interest" description="Disordered" evidence="6">
    <location>
        <begin position="214"/>
        <end position="273"/>
    </location>
</feature>
<dbReference type="GO" id="GO:0061669">
    <property type="term" value="P:spontaneous neurotransmitter secretion"/>
    <property type="evidence" value="ECO:0007669"/>
    <property type="project" value="TreeGrafter"/>
</dbReference>
<evidence type="ECO:0000256" key="5">
    <source>
        <dbReference type="PROSITE-ProRule" id="PRU00091"/>
    </source>
</evidence>
<dbReference type="InterPro" id="IPR010911">
    <property type="entry name" value="Rab_BD"/>
</dbReference>
<feature type="domain" description="FYVE-type" evidence="8">
    <location>
        <begin position="84"/>
        <end position="146"/>
    </location>
</feature>
<dbReference type="CDD" id="cd08384">
    <property type="entry name" value="C2B_Rabphilin_Doc2"/>
    <property type="match status" value="1"/>
</dbReference>
<dbReference type="Pfam" id="PF00168">
    <property type="entry name" value="C2"/>
    <property type="match status" value="2"/>
</dbReference>
<dbReference type="GO" id="GO:0017158">
    <property type="term" value="P:regulation of calcium ion-dependent exocytosis"/>
    <property type="evidence" value="ECO:0007669"/>
    <property type="project" value="TreeGrafter"/>
</dbReference>
<feature type="domain" description="C2" evidence="7">
    <location>
        <begin position="392"/>
        <end position="518"/>
    </location>
</feature>
<feature type="compositionally biased region" description="Low complexity" evidence="6">
    <location>
        <begin position="253"/>
        <end position="270"/>
    </location>
</feature>
<dbReference type="GeneID" id="101894446"/>
<evidence type="ECO:0000256" key="1">
    <source>
        <dbReference type="ARBA" id="ARBA00022723"/>
    </source>
</evidence>
<evidence type="ECO:0000313" key="11">
    <source>
        <dbReference type="Proteomes" id="UP001652621"/>
    </source>
</evidence>
<dbReference type="GO" id="GO:0098793">
    <property type="term" value="C:presynapse"/>
    <property type="evidence" value="ECO:0007669"/>
    <property type="project" value="GOC"/>
</dbReference>
<evidence type="ECO:0000256" key="6">
    <source>
        <dbReference type="SAM" id="MobiDB-lite"/>
    </source>
</evidence>
<evidence type="ECO:0000259" key="7">
    <source>
        <dbReference type="PROSITE" id="PS50004"/>
    </source>
</evidence>
<dbReference type="OrthoDB" id="270970at2759"/>
<dbReference type="RefSeq" id="XP_005187645.1">
    <property type="nucleotide sequence ID" value="XM_005187588.3"/>
</dbReference>
<reference evidence="10" key="1">
    <citation type="submission" date="2020-05" db="UniProtKB">
        <authorList>
            <consortium name="EnsemblMetazoa"/>
        </authorList>
    </citation>
    <scope>IDENTIFICATION</scope>
    <source>
        <strain evidence="10">Aabys</strain>
    </source>
</reference>
<dbReference type="PRINTS" id="PR00399">
    <property type="entry name" value="SYNAPTOTAGMN"/>
</dbReference>
<dbReference type="InterPro" id="IPR011011">
    <property type="entry name" value="Znf_FYVE_PHD"/>
</dbReference>
<dbReference type="PANTHER" id="PTHR45729:SF6">
    <property type="entry name" value="RABPHILIN, ISOFORM A"/>
    <property type="match status" value="1"/>
</dbReference>
<dbReference type="EnsemblMetazoa" id="MDOA000955-RA">
    <property type="protein sequence ID" value="MDOA000955-PA"/>
    <property type="gene ID" value="MDOA000955"/>
</dbReference>
<dbReference type="PROSITE" id="PS50916">
    <property type="entry name" value="RABBD"/>
    <property type="match status" value="1"/>
</dbReference>
<dbReference type="InterPro" id="IPR001565">
    <property type="entry name" value="Synaptotagmin"/>
</dbReference>
<dbReference type="GO" id="GO:0031267">
    <property type="term" value="F:small GTPase binding"/>
    <property type="evidence" value="ECO:0007669"/>
    <property type="project" value="InterPro"/>
</dbReference>
<dbReference type="GO" id="GO:0006887">
    <property type="term" value="P:exocytosis"/>
    <property type="evidence" value="ECO:0007669"/>
    <property type="project" value="TreeGrafter"/>
</dbReference>
<evidence type="ECO:0000256" key="4">
    <source>
        <dbReference type="ARBA" id="ARBA00022833"/>
    </source>
</evidence>
<feature type="region of interest" description="Disordered" evidence="6">
    <location>
        <begin position="332"/>
        <end position="378"/>
    </location>
</feature>